<protein>
    <submittedName>
        <fullName evidence="3">TIGR03915 family putative DNA repair protein</fullName>
    </submittedName>
</protein>
<dbReference type="AlphaFoldDB" id="A0A9D1D5X0"/>
<reference evidence="3" key="2">
    <citation type="journal article" date="2021" name="PeerJ">
        <title>Extensive microbial diversity within the chicken gut microbiome revealed by metagenomics and culture.</title>
        <authorList>
            <person name="Gilroy R."/>
            <person name="Ravi A."/>
            <person name="Getino M."/>
            <person name="Pursley I."/>
            <person name="Horton D.L."/>
            <person name="Alikhan N.F."/>
            <person name="Baker D."/>
            <person name="Gharbi K."/>
            <person name="Hall N."/>
            <person name="Watson M."/>
            <person name="Adriaenssens E.M."/>
            <person name="Foster-Nyarko E."/>
            <person name="Jarju S."/>
            <person name="Secka A."/>
            <person name="Antonio M."/>
            <person name="Oren A."/>
            <person name="Chaudhuri R.R."/>
            <person name="La Ragione R."/>
            <person name="Hildebrand F."/>
            <person name="Pallen M.J."/>
        </authorList>
    </citation>
    <scope>NUCLEOTIDE SEQUENCE</scope>
    <source>
        <strain evidence="3">CHK180-2868</strain>
    </source>
</reference>
<feature type="domain" description="DUF4130" evidence="2">
    <location>
        <begin position="85"/>
        <end position="294"/>
    </location>
</feature>
<accession>A0A9D1D5X0</accession>
<sequence length="305" mass="34990">MKTVFLCGSNLDGILTGVYDIYASGLSLSECRLELEAEYEPDLFSQYRSVTADSEKAGKVAAKVRSRMSDLAYLRISRAALHKSPDRADWIFRFIRLGLRYGKQTLHMLQNEAVYEIFQMDRYVGNEAHALVEFTRFQSLKSGILLGKVGPENDVLELVAAHFADRFPDTDWVLYDDRRKKAALHEGAAGRWQIRQGVTDGDLELLKRWEPKEDRKALEGSRKPEKAGAVPEAGMEDAGKVLEDRTAEETKEPSGDVYAELWKTFFASIAIEERRNPKCQRNMLPLRYRKYITEFCEMDQTMRNR</sequence>
<reference evidence="3" key="1">
    <citation type="submission" date="2020-10" db="EMBL/GenBank/DDBJ databases">
        <authorList>
            <person name="Gilroy R."/>
        </authorList>
    </citation>
    <scope>NUCLEOTIDE SEQUENCE</scope>
    <source>
        <strain evidence="3">CHK180-2868</strain>
    </source>
</reference>
<dbReference type="EMBL" id="DVGC01000055">
    <property type="protein sequence ID" value="HIR06167.1"/>
    <property type="molecule type" value="Genomic_DNA"/>
</dbReference>
<dbReference type="Proteomes" id="UP000824250">
    <property type="component" value="Unassembled WGS sequence"/>
</dbReference>
<organism evidence="3 4">
    <name type="scientific">Candidatus Copromonas faecavium</name>
    <name type="common">nom. illeg.</name>
    <dbReference type="NCBI Taxonomy" id="2840740"/>
    <lineage>
        <taxon>Bacteria</taxon>
        <taxon>Bacillati</taxon>
        <taxon>Bacillota</taxon>
        <taxon>Clostridia</taxon>
        <taxon>Lachnospirales</taxon>
        <taxon>Lachnospiraceae</taxon>
        <taxon>Candidatus Copromonas (nom. illeg.)</taxon>
    </lineage>
</organism>
<dbReference type="InterPro" id="IPR023875">
    <property type="entry name" value="DNA_repair_put"/>
</dbReference>
<evidence type="ECO:0000259" key="2">
    <source>
        <dbReference type="Pfam" id="PF13566"/>
    </source>
</evidence>
<evidence type="ECO:0000256" key="1">
    <source>
        <dbReference type="SAM" id="MobiDB-lite"/>
    </source>
</evidence>
<feature type="region of interest" description="Disordered" evidence="1">
    <location>
        <begin position="216"/>
        <end position="238"/>
    </location>
</feature>
<evidence type="ECO:0000313" key="4">
    <source>
        <dbReference type="Proteomes" id="UP000824250"/>
    </source>
</evidence>
<feature type="compositionally biased region" description="Basic and acidic residues" evidence="1">
    <location>
        <begin position="216"/>
        <end position="226"/>
    </location>
</feature>
<name>A0A9D1D5X0_9FIRM</name>
<gene>
    <name evidence="3" type="ORF">IAB28_09425</name>
</gene>
<comment type="caution">
    <text evidence="3">The sequence shown here is derived from an EMBL/GenBank/DDBJ whole genome shotgun (WGS) entry which is preliminary data.</text>
</comment>
<proteinExistence type="predicted"/>
<dbReference type="InterPro" id="IPR025404">
    <property type="entry name" value="DUF4130"/>
</dbReference>
<evidence type="ECO:0000313" key="3">
    <source>
        <dbReference type="EMBL" id="HIR06167.1"/>
    </source>
</evidence>
<dbReference type="Pfam" id="PF13566">
    <property type="entry name" value="DUF4130"/>
    <property type="match status" value="1"/>
</dbReference>
<dbReference type="NCBIfam" id="TIGR03915">
    <property type="entry name" value="SAM_7_link_chp"/>
    <property type="match status" value="1"/>
</dbReference>